<evidence type="ECO:0000313" key="3">
    <source>
        <dbReference type="EMBL" id="CAJ1506906.1"/>
    </source>
</evidence>
<dbReference type="EMBL" id="OY726397">
    <property type="protein sequence ID" value="CAJ1506906.1"/>
    <property type="molecule type" value="Genomic_DNA"/>
</dbReference>
<reference evidence="3 4" key="1">
    <citation type="submission" date="2023-08" db="EMBL/GenBank/DDBJ databases">
        <authorList>
            <person name="Folkvardsen B D."/>
            <person name="Norman A."/>
        </authorList>
    </citation>
    <scope>NUCLEOTIDE SEQUENCE [LARGE SCALE GENOMIC DNA]</scope>
    <source>
        <strain evidence="3 4">Mu0053</strain>
    </source>
</reference>
<dbReference type="InterPro" id="IPR038232">
    <property type="entry name" value="PknH-like_Extracell_sf"/>
</dbReference>
<keyword evidence="4" id="KW-1185">Reference proteome</keyword>
<sequence>MTRTIPLVALTGAIAAAGFAAAPASALTGPHPTFTYVSHLEALLPTPDQLGRITRASAPMRVVGSAAELLDSAAGNLEPARCMGAYEPGHREAYRVAGPTSVATQLVTDGKPGRARHFVNQTVLSAASPDAAAGQVRASTRAWSSCGERVVAHTDTSGAVTEWALGPAELHRNDTVLVQRQVGRHVICERAMTAANGTAGAVIADVVACDLRGADPTGRAEQIAVAIAHNSQPAN</sequence>
<feature type="signal peptide" evidence="1">
    <location>
        <begin position="1"/>
        <end position="26"/>
    </location>
</feature>
<name>A0ABM9LYG5_9MYCO</name>
<gene>
    <name evidence="3" type="ORF">MU0053_003332</name>
</gene>
<dbReference type="Proteomes" id="UP001190465">
    <property type="component" value="Chromosome"/>
</dbReference>
<dbReference type="RefSeq" id="WP_308478726.1">
    <property type="nucleotide sequence ID" value="NZ_OY726397.1"/>
</dbReference>
<feature type="chain" id="PRO_5045630795" evidence="1">
    <location>
        <begin position="27"/>
        <end position="235"/>
    </location>
</feature>
<evidence type="ECO:0000256" key="1">
    <source>
        <dbReference type="SAM" id="SignalP"/>
    </source>
</evidence>
<dbReference type="Gene3D" id="3.40.1000.70">
    <property type="entry name" value="PknH-like extracellular domain"/>
    <property type="match status" value="1"/>
</dbReference>
<keyword evidence="1" id="KW-0732">Signal</keyword>
<feature type="domain" description="PknH-like extracellular" evidence="2">
    <location>
        <begin position="38"/>
        <end position="228"/>
    </location>
</feature>
<proteinExistence type="predicted"/>
<protein>
    <submittedName>
        <fullName evidence="3">Sensor domain-containing protein</fullName>
    </submittedName>
</protein>
<accession>A0ABM9LYG5</accession>
<dbReference type="Pfam" id="PF14032">
    <property type="entry name" value="PknH_C"/>
    <property type="match status" value="1"/>
</dbReference>
<dbReference type="InterPro" id="IPR026954">
    <property type="entry name" value="PknH-like_Extracell"/>
</dbReference>
<evidence type="ECO:0000313" key="4">
    <source>
        <dbReference type="Proteomes" id="UP001190465"/>
    </source>
</evidence>
<organism evidence="3 4">
    <name type="scientific">[Mycobacterium] burgundiense</name>
    <dbReference type="NCBI Taxonomy" id="3064286"/>
    <lineage>
        <taxon>Bacteria</taxon>
        <taxon>Bacillati</taxon>
        <taxon>Actinomycetota</taxon>
        <taxon>Actinomycetes</taxon>
        <taxon>Mycobacteriales</taxon>
        <taxon>Mycobacteriaceae</taxon>
        <taxon>Mycolicibacterium</taxon>
    </lineage>
</organism>
<evidence type="ECO:0000259" key="2">
    <source>
        <dbReference type="Pfam" id="PF14032"/>
    </source>
</evidence>